<proteinExistence type="predicted"/>
<comment type="caution">
    <text evidence="2">The sequence shown here is derived from an EMBL/GenBank/DDBJ whole genome shotgun (WGS) entry which is preliminary data.</text>
</comment>
<sequence>MAGLPSPLLEEQSQSGWFASDRSAKARFKAFFTRSKSERTVPQSTTRVVSDRQVESRPCPPSTLNVAKRGRSTTWSNRQRDSQQSVKPQRSRNMTSWDPPPLVQAYTQAKMHAILDIPSTLTTVLLRGHQRRNSISGDSPRSSMDNQASPTVDTALKHRRNCSGTSVCSLTQKLFILTRSGHILQYSADGFNDRLPEKILELGSDSVAFACDDVRGKHWVLRVSQDRGPTQLPSHNSKHSWSKFSFKNQENKNLVKDLLLVFDDAITLGLWLTAVRKEIELMGGLQYRPDSRGPGEEDQEVEPHRPLRTRRSLPIFSRSSSTITKVTDTEPASPVLLPPMPQRISSRKISRSTTDSSINTLTDLDQIREPSFSDDRSVSTAHTSFNGSTTSMSNVIESFSSMESYESPTTKDAQSRVSTPTQEDAGELSMMMATPKRRPPPSDSISHDLLVPTSDADHQAAVSWESKSRPISTIAPLPEPGHIRKISARYRCELQGLPVQPMTPTSRPGSLRSRSSSYASDSPDGVQRRTPSYSLFPKTPSHDQPQLINTGLPSPPVTTPGSALESMCGTGPGLEAVGEEKESISKSRPSSRGSQHASRRLGKALSIDTKHAEAGSKQISLPQRSPAVTDAMLQTCFGAHPDAPRRPSTNGCLSTITTTTIETHPAVSSPVLQLANPPRKQRHVRGRKSMPSLAHRSLPPCGPPPNVPLPALPTEACLPLPEKLASMSCTRPQRPTLKHSKTESAGASLGLNKFVSLDNAPRPAMTHKKNMSSVSSVASVRQVTVWLQSDRVASFAAKREEAPTLNISVPDSPAFSCGFEKLMS</sequence>
<feature type="compositionally biased region" description="Polar residues" evidence="1">
    <location>
        <begin position="72"/>
        <end position="96"/>
    </location>
</feature>
<reference evidence="2" key="1">
    <citation type="submission" date="2023-01" db="EMBL/GenBank/DDBJ databases">
        <title>Exophiala dermititidis isolated from Cystic Fibrosis Patient.</title>
        <authorList>
            <person name="Kurbessoian T."/>
            <person name="Crocker A."/>
            <person name="Murante D."/>
            <person name="Hogan D.A."/>
            <person name="Stajich J.E."/>
        </authorList>
    </citation>
    <scope>NUCLEOTIDE SEQUENCE</scope>
    <source>
        <strain evidence="2">Ex8</strain>
    </source>
</reference>
<dbReference type="AlphaFoldDB" id="A0AAN6IX71"/>
<evidence type="ECO:0000313" key="3">
    <source>
        <dbReference type="Proteomes" id="UP001161757"/>
    </source>
</evidence>
<feature type="compositionally biased region" description="Low complexity" evidence="1">
    <location>
        <begin position="504"/>
        <end position="523"/>
    </location>
</feature>
<feature type="compositionally biased region" description="Basic and acidic residues" evidence="1">
    <location>
        <begin position="289"/>
        <end position="305"/>
    </location>
</feature>
<protein>
    <recommendedName>
        <fullName evidence="4">PH domain-containing protein</fullName>
    </recommendedName>
</protein>
<feature type="region of interest" description="Disordered" evidence="1">
    <location>
        <begin position="285"/>
        <end position="309"/>
    </location>
</feature>
<dbReference type="EMBL" id="JAJGCB010000003">
    <property type="protein sequence ID" value="KAJ8993418.1"/>
    <property type="molecule type" value="Genomic_DNA"/>
</dbReference>
<dbReference type="Proteomes" id="UP001161757">
    <property type="component" value="Unassembled WGS sequence"/>
</dbReference>
<feature type="region of interest" description="Disordered" evidence="1">
    <location>
        <begin position="371"/>
        <end position="427"/>
    </location>
</feature>
<evidence type="ECO:0000313" key="2">
    <source>
        <dbReference type="EMBL" id="KAJ8993418.1"/>
    </source>
</evidence>
<feature type="region of interest" description="Disordered" evidence="1">
    <location>
        <begin position="35"/>
        <end position="100"/>
    </location>
</feature>
<feature type="compositionally biased region" description="Polar residues" evidence="1">
    <location>
        <begin position="542"/>
        <end position="552"/>
    </location>
</feature>
<gene>
    <name evidence="2" type="ORF">HRR80_001933</name>
</gene>
<evidence type="ECO:0000256" key="1">
    <source>
        <dbReference type="SAM" id="MobiDB-lite"/>
    </source>
</evidence>
<feature type="region of interest" description="Disordered" evidence="1">
    <location>
        <begin position="496"/>
        <end position="602"/>
    </location>
</feature>
<accession>A0AAN6IX71</accession>
<feature type="compositionally biased region" description="Polar residues" evidence="1">
    <location>
        <begin position="378"/>
        <end position="422"/>
    </location>
</feature>
<evidence type="ECO:0008006" key="4">
    <source>
        <dbReference type="Google" id="ProtNLM"/>
    </source>
</evidence>
<name>A0AAN6IX71_EXODE</name>
<feature type="region of interest" description="Disordered" evidence="1">
    <location>
        <begin position="330"/>
        <end position="355"/>
    </location>
</feature>
<organism evidence="2 3">
    <name type="scientific">Exophiala dermatitidis</name>
    <name type="common">Black yeast-like fungus</name>
    <name type="synonym">Wangiella dermatitidis</name>
    <dbReference type="NCBI Taxonomy" id="5970"/>
    <lineage>
        <taxon>Eukaryota</taxon>
        <taxon>Fungi</taxon>
        <taxon>Dikarya</taxon>
        <taxon>Ascomycota</taxon>
        <taxon>Pezizomycotina</taxon>
        <taxon>Eurotiomycetes</taxon>
        <taxon>Chaetothyriomycetidae</taxon>
        <taxon>Chaetothyriales</taxon>
        <taxon>Herpotrichiellaceae</taxon>
        <taxon>Exophiala</taxon>
    </lineage>
</organism>